<evidence type="ECO:0000256" key="12">
    <source>
        <dbReference type="ARBA" id="ARBA00031832"/>
    </source>
</evidence>
<feature type="binding site" description="axial binding residue" evidence="15">
    <location>
        <position position="127"/>
    </location>
    <ligand>
        <name>heme c</name>
        <dbReference type="ChEBI" id="CHEBI:61717"/>
        <label>2</label>
    </ligand>
    <ligandPart>
        <name>Fe</name>
        <dbReference type="ChEBI" id="CHEBI:18248"/>
    </ligandPart>
</feature>
<proteinExistence type="inferred from homology"/>
<dbReference type="PANTHER" id="PTHR38604">
    <property type="entry name" value="PERIPLASMIC NITRATE REDUCTASE, ELECTRON TRANSFER SUBUNIT"/>
    <property type="match status" value="1"/>
</dbReference>
<protein>
    <recommendedName>
        <fullName evidence="4 13">Periplasmic nitrate reductase, electron transfer subunit</fullName>
    </recommendedName>
    <alternativeName>
        <fullName evidence="12 13">Diheme cytochrome c NapB</fullName>
    </alternativeName>
</protein>
<comment type="subcellular location">
    <subcellularLocation>
        <location evidence="2 13">Periplasm</location>
    </subcellularLocation>
</comment>
<evidence type="ECO:0000256" key="16">
    <source>
        <dbReference type="SAM" id="SignalP"/>
    </source>
</evidence>
<dbReference type="SUPFAM" id="SSF48695">
    <property type="entry name" value="Multiheme cytochromes"/>
    <property type="match status" value="1"/>
</dbReference>
<feature type="chain" id="PRO_5013208546" description="Periplasmic nitrate reductase, electron transfer subunit" evidence="16">
    <location>
        <begin position="22"/>
        <end position="148"/>
    </location>
</feature>
<organism evidence="17 18">
    <name type="scientific">Oleiphilus messinensis</name>
    <dbReference type="NCBI Taxonomy" id="141451"/>
    <lineage>
        <taxon>Bacteria</taxon>
        <taxon>Pseudomonadati</taxon>
        <taxon>Pseudomonadota</taxon>
        <taxon>Gammaproteobacteria</taxon>
        <taxon>Oceanospirillales</taxon>
        <taxon>Oleiphilaceae</taxon>
        <taxon>Oleiphilus</taxon>
    </lineage>
</organism>
<feature type="binding site" description="covalent" evidence="14">
    <location>
        <position position="126"/>
    </location>
    <ligand>
        <name>heme c</name>
        <dbReference type="ChEBI" id="CHEBI:61717"/>
        <label>2</label>
    </ligand>
</feature>
<comment type="similarity">
    <text evidence="3 13">Belongs to the NapB family.</text>
</comment>
<sequence length="148" mass="16568">MKYFKTLWVVLLIAVPLGASLQADTGGVSSLRGDLDLDKSAAASDFKTIPDDRKPLHRDYLHQPPLIPHQIRDYHIDTNSNKCLSCHSWGNYKSSGATKISLTHYDARNGQQLSDVSPRRYFCLQCHVPQVNAKPLVGNQFESVESMN</sequence>
<evidence type="ECO:0000256" key="14">
    <source>
        <dbReference type="PIRSR" id="PIRSR006105-1"/>
    </source>
</evidence>
<evidence type="ECO:0000256" key="15">
    <source>
        <dbReference type="PIRSR" id="PIRSR006105-2"/>
    </source>
</evidence>
<feature type="binding site" description="covalent" evidence="14">
    <location>
        <position position="83"/>
    </location>
    <ligand>
        <name>heme c</name>
        <dbReference type="ChEBI" id="CHEBI:61717"/>
        <label>1</label>
    </ligand>
</feature>
<comment type="PTM">
    <text evidence="14">Binds 2 heme C groups per subunit.</text>
</comment>
<keyword evidence="5 13" id="KW-0813">Transport</keyword>
<feature type="binding site" description="axial binding residue" evidence="15">
    <location>
        <position position="104"/>
    </location>
    <ligand>
        <name>heme c</name>
        <dbReference type="ChEBI" id="CHEBI:61717"/>
        <label>2</label>
    </ligand>
    <ligandPart>
        <name>Fe</name>
        <dbReference type="ChEBI" id="CHEBI:18248"/>
    </ligandPart>
</feature>
<dbReference type="EMBL" id="CP021425">
    <property type="protein sequence ID" value="ARU54197.1"/>
    <property type="molecule type" value="Genomic_DNA"/>
</dbReference>
<evidence type="ECO:0000256" key="8">
    <source>
        <dbReference type="ARBA" id="ARBA00022729"/>
    </source>
</evidence>
<comment type="function">
    <text evidence="1">Electron transfer subunit of the periplasmic nitrate reductase complex NapAB. Receives electrons from the membrane-anchored tetraheme c-type NapC protein and transfers these to NapA subunit, thus allowing electron flow between membrane and periplasm. Essential for periplasmic nitrate reduction with nitrate as the terminal electron acceptor.</text>
</comment>
<evidence type="ECO:0000256" key="9">
    <source>
        <dbReference type="ARBA" id="ARBA00022764"/>
    </source>
</evidence>
<evidence type="ECO:0000256" key="13">
    <source>
        <dbReference type="PIRNR" id="PIRNR006105"/>
    </source>
</evidence>
<dbReference type="InterPro" id="IPR036280">
    <property type="entry name" value="Multihaem_cyt_sf"/>
</dbReference>
<evidence type="ECO:0000256" key="3">
    <source>
        <dbReference type="ARBA" id="ARBA00007368"/>
    </source>
</evidence>
<keyword evidence="11 15" id="KW-0408">Iron</keyword>
<evidence type="ECO:0000256" key="2">
    <source>
        <dbReference type="ARBA" id="ARBA00004418"/>
    </source>
</evidence>
<feature type="binding site" description="covalent" evidence="14">
    <location>
        <position position="123"/>
    </location>
    <ligand>
        <name>heme c</name>
        <dbReference type="ChEBI" id="CHEBI:61717"/>
        <label>2</label>
    </ligand>
</feature>
<feature type="binding site" description="axial binding residue" evidence="15">
    <location>
        <position position="87"/>
    </location>
    <ligand>
        <name>heme c</name>
        <dbReference type="ChEBI" id="CHEBI:61717"/>
        <label>1</label>
    </ligand>
    <ligandPart>
        <name>Fe</name>
        <dbReference type="ChEBI" id="CHEBI:18248"/>
    </ligandPart>
</feature>
<dbReference type="Gene3D" id="1.10.1130.10">
    <property type="entry name" value="Flavocytochrome C3, Chain A"/>
    <property type="match status" value="1"/>
</dbReference>
<evidence type="ECO:0000313" key="18">
    <source>
        <dbReference type="Proteomes" id="UP000196027"/>
    </source>
</evidence>
<dbReference type="OrthoDB" id="13290at2"/>
<keyword evidence="8 16" id="KW-0732">Signal</keyword>
<accession>A0A1Y0I159</accession>
<dbReference type="PIRSF" id="PIRSF006105">
    <property type="entry name" value="NapB"/>
    <property type="match status" value="1"/>
</dbReference>
<dbReference type="GO" id="GO:0046872">
    <property type="term" value="F:metal ion binding"/>
    <property type="evidence" value="ECO:0007669"/>
    <property type="project" value="UniProtKB-KW"/>
</dbReference>
<dbReference type="AlphaFoldDB" id="A0A1Y0I159"/>
<evidence type="ECO:0000313" key="17">
    <source>
        <dbReference type="EMBL" id="ARU54197.1"/>
    </source>
</evidence>
<evidence type="ECO:0000256" key="6">
    <source>
        <dbReference type="ARBA" id="ARBA00022617"/>
    </source>
</evidence>
<evidence type="ECO:0000256" key="5">
    <source>
        <dbReference type="ARBA" id="ARBA00022448"/>
    </source>
</evidence>
<name>A0A1Y0I159_9GAMM</name>
<keyword evidence="10 13" id="KW-0249">Electron transport</keyword>
<reference evidence="17 18" key="1">
    <citation type="submission" date="2017-05" db="EMBL/GenBank/DDBJ databases">
        <title>Genomic insights into alkan degradation activity of Oleiphilus messinensis.</title>
        <authorList>
            <person name="Kozyavkin S.A."/>
            <person name="Slesarev A.I."/>
            <person name="Golyshin P.N."/>
            <person name="Korzhenkov A."/>
            <person name="Golyshina O.N."/>
            <person name="Toshchakov S.V."/>
        </authorList>
    </citation>
    <scope>NUCLEOTIDE SEQUENCE [LARGE SCALE GENOMIC DNA]</scope>
    <source>
        <strain evidence="17 18">ME102</strain>
    </source>
</reference>
<dbReference type="KEGG" id="ome:OLMES_0088"/>
<dbReference type="PANTHER" id="PTHR38604:SF1">
    <property type="entry name" value="PERIPLASMIC NITRATE REDUCTASE, ELECTRON TRANSFER SUBUNIT"/>
    <property type="match status" value="1"/>
</dbReference>
<dbReference type="Proteomes" id="UP000196027">
    <property type="component" value="Chromosome"/>
</dbReference>
<feature type="binding site" description="covalent" evidence="14">
    <location>
        <position position="86"/>
    </location>
    <ligand>
        <name>heme c</name>
        <dbReference type="ChEBI" id="CHEBI:61717"/>
        <label>1</label>
    </ligand>
</feature>
<feature type="signal peptide" evidence="16">
    <location>
        <begin position="1"/>
        <end position="21"/>
    </location>
</feature>
<keyword evidence="9 13" id="KW-0574">Periplasm</keyword>
<feature type="binding site" description="axial binding residue" evidence="15">
    <location>
        <position position="69"/>
    </location>
    <ligand>
        <name>heme c</name>
        <dbReference type="ChEBI" id="CHEBI:61717"/>
        <label>1</label>
    </ligand>
    <ligandPart>
        <name>Fe</name>
        <dbReference type="ChEBI" id="CHEBI:18248"/>
    </ligandPart>
</feature>
<evidence type="ECO:0000256" key="1">
    <source>
        <dbReference type="ARBA" id="ARBA00002599"/>
    </source>
</evidence>
<evidence type="ECO:0000256" key="11">
    <source>
        <dbReference type="ARBA" id="ARBA00023004"/>
    </source>
</evidence>
<dbReference type="GO" id="GO:0009061">
    <property type="term" value="P:anaerobic respiration"/>
    <property type="evidence" value="ECO:0007669"/>
    <property type="project" value="InterPro"/>
</dbReference>
<dbReference type="Pfam" id="PF03892">
    <property type="entry name" value="NapB"/>
    <property type="match status" value="1"/>
</dbReference>
<dbReference type="RefSeq" id="WP_087459426.1">
    <property type="nucleotide sequence ID" value="NZ_CP021425.1"/>
</dbReference>
<keyword evidence="6 14" id="KW-0349">Heme</keyword>
<dbReference type="GO" id="GO:0042597">
    <property type="term" value="C:periplasmic space"/>
    <property type="evidence" value="ECO:0007669"/>
    <property type="project" value="UniProtKB-SubCell"/>
</dbReference>
<dbReference type="InterPro" id="IPR005591">
    <property type="entry name" value="NapB"/>
</dbReference>
<gene>
    <name evidence="17" type="ORF">OLMES_0088</name>
</gene>
<evidence type="ECO:0000256" key="4">
    <source>
        <dbReference type="ARBA" id="ARBA00013773"/>
    </source>
</evidence>
<comment type="subunit">
    <text evidence="13">Component of the periplasmic nitrate reductase NapAB complex composed of NapA and NapB.</text>
</comment>
<evidence type="ECO:0000256" key="10">
    <source>
        <dbReference type="ARBA" id="ARBA00022982"/>
    </source>
</evidence>
<dbReference type="FunFam" id="1.10.1130.10:FF:000001">
    <property type="entry name" value="Periplasmic nitrate reductase, electron transfer subunit"/>
    <property type="match status" value="1"/>
</dbReference>
<keyword evidence="18" id="KW-1185">Reference proteome</keyword>
<keyword evidence="7 15" id="KW-0479">Metal-binding</keyword>
<evidence type="ECO:0000256" key="7">
    <source>
        <dbReference type="ARBA" id="ARBA00022723"/>
    </source>
</evidence>